<dbReference type="GO" id="GO:0031119">
    <property type="term" value="P:tRNA pseudouridine synthesis"/>
    <property type="evidence" value="ECO:0007669"/>
    <property type="project" value="TreeGrafter"/>
</dbReference>
<protein>
    <recommendedName>
        <fullName evidence="4">tRNA pseudouridine synthase</fullName>
        <ecNumber evidence="4">5.4.99.12</ecNumber>
    </recommendedName>
</protein>
<evidence type="ECO:0000256" key="4">
    <source>
        <dbReference type="RuleBase" id="RU003792"/>
    </source>
</evidence>
<comment type="catalytic activity">
    <reaction evidence="4">
        <text>uridine(38/39/40) in tRNA = pseudouridine(38/39/40) in tRNA</text>
        <dbReference type="Rhea" id="RHEA:22376"/>
        <dbReference type="Rhea" id="RHEA-COMP:10085"/>
        <dbReference type="Rhea" id="RHEA-COMP:10087"/>
        <dbReference type="ChEBI" id="CHEBI:65314"/>
        <dbReference type="ChEBI" id="CHEBI:65315"/>
        <dbReference type="EC" id="5.4.99.12"/>
    </reaction>
</comment>
<sequence length="248" mass="28471">MPTFLLGEHQYTIIRITGQSFMLHQIRKMIGLALAVLRGYATEAVFDIVFSKERVDIPKAPGLGLMLNRVDFSQYNTKYQNDGIHQPIDWSKYEEQRNEFKMQYVYEHIDRIESAEKSMFQWLSTLNNHTYSLRDFSSPLIVVDNVSKTDNTQIDNQDYATTRTHFNTKNNLNKNDVPECNIPVKKESVFSGSKYGNESINKPTTYGHQDIKAPLVEHRSPTRNPQPTLSWALLPGTSQVLSILLVSV</sequence>
<keyword evidence="7" id="KW-1185">Reference proteome</keyword>
<evidence type="ECO:0000313" key="7">
    <source>
        <dbReference type="Proteomes" id="UP000277204"/>
    </source>
</evidence>
<dbReference type="PANTHER" id="PTHR11142">
    <property type="entry name" value="PSEUDOURIDYLATE SYNTHASE"/>
    <property type="match status" value="1"/>
</dbReference>
<reference evidence="6 7" key="1">
    <citation type="submission" date="2018-11" db="EMBL/GenBank/DDBJ databases">
        <authorList>
            <consortium name="Pathogen Informatics"/>
        </authorList>
    </citation>
    <scope>NUCLEOTIDE SEQUENCE [LARGE SCALE GENOMIC DNA]</scope>
    <source>
        <strain evidence="6 7">Zambia</strain>
    </source>
</reference>
<evidence type="ECO:0000259" key="5">
    <source>
        <dbReference type="Pfam" id="PF01416"/>
    </source>
</evidence>
<dbReference type="GO" id="GO:0005634">
    <property type="term" value="C:nucleus"/>
    <property type="evidence" value="ECO:0007669"/>
    <property type="project" value="TreeGrafter"/>
</dbReference>
<dbReference type="GO" id="GO:0160147">
    <property type="term" value="F:tRNA pseudouridine(38-40) synthase activity"/>
    <property type="evidence" value="ECO:0007669"/>
    <property type="project" value="UniProtKB-EC"/>
</dbReference>
<dbReference type="InterPro" id="IPR020103">
    <property type="entry name" value="PsdUridine_synth_cat_dom_sf"/>
</dbReference>
<dbReference type="InterPro" id="IPR020095">
    <property type="entry name" value="PsdUridine_synth_TruA_C"/>
</dbReference>
<dbReference type="Gene3D" id="3.30.70.660">
    <property type="entry name" value="Pseudouridine synthase I, catalytic domain, C-terminal subdomain"/>
    <property type="match status" value="1"/>
</dbReference>
<evidence type="ECO:0000256" key="1">
    <source>
        <dbReference type="ARBA" id="ARBA00009375"/>
    </source>
</evidence>
<evidence type="ECO:0000313" key="6">
    <source>
        <dbReference type="EMBL" id="VDP51371.1"/>
    </source>
</evidence>
<dbReference type="Pfam" id="PF01416">
    <property type="entry name" value="PseudoU_synth_1"/>
    <property type="match status" value="1"/>
</dbReference>
<name>A0A183N824_9TREM</name>
<keyword evidence="3 4" id="KW-0413">Isomerase</keyword>
<dbReference type="PANTHER" id="PTHR11142:SF4">
    <property type="entry name" value="PSEUDOURIDYLATE SYNTHASE 1 HOMOLOG"/>
    <property type="match status" value="1"/>
</dbReference>
<gene>
    <name evidence="6" type="ORF">SMRZ_LOCUS24449</name>
</gene>
<dbReference type="InterPro" id="IPR020097">
    <property type="entry name" value="PsdUridine_synth_TruA_a/b_dom"/>
</dbReference>
<dbReference type="SUPFAM" id="SSF55120">
    <property type="entry name" value="Pseudouridine synthase"/>
    <property type="match status" value="1"/>
</dbReference>
<keyword evidence="2 4" id="KW-0819">tRNA processing</keyword>
<dbReference type="STRING" id="48269.A0A183N824"/>
<feature type="domain" description="Pseudouridine synthase I TruA alpha/beta" evidence="5">
    <location>
        <begin position="10"/>
        <end position="72"/>
    </location>
</feature>
<evidence type="ECO:0000256" key="2">
    <source>
        <dbReference type="ARBA" id="ARBA00022694"/>
    </source>
</evidence>
<proteinExistence type="inferred from homology"/>
<dbReference type="GO" id="GO:1990481">
    <property type="term" value="P:mRNA pseudouridine synthesis"/>
    <property type="evidence" value="ECO:0007669"/>
    <property type="project" value="TreeGrafter"/>
</dbReference>
<evidence type="ECO:0000256" key="3">
    <source>
        <dbReference type="ARBA" id="ARBA00023235"/>
    </source>
</evidence>
<dbReference type="EMBL" id="UZAI01020411">
    <property type="protein sequence ID" value="VDP51371.1"/>
    <property type="molecule type" value="Genomic_DNA"/>
</dbReference>
<dbReference type="Proteomes" id="UP000277204">
    <property type="component" value="Unassembled WGS sequence"/>
</dbReference>
<dbReference type="AlphaFoldDB" id="A0A183N824"/>
<accession>A0A183N824</accession>
<comment type="similarity">
    <text evidence="1 4">Belongs to the tRNA pseudouridine synthase TruA family.</text>
</comment>
<dbReference type="FunFam" id="3.30.70.660:FF:000002">
    <property type="entry name" value="tRNA pseudouridine synthase"/>
    <property type="match status" value="1"/>
</dbReference>
<dbReference type="GO" id="GO:0003723">
    <property type="term" value="F:RNA binding"/>
    <property type="evidence" value="ECO:0007669"/>
    <property type="project" value="InterPro"/>
</dbReference>
<dbReference type="EC" id="5.4.99.12" evidence="4"/>
<organism evidence="6 7">
    <name type="scientific">Schistosoma margrebowiei</name>
    <dbReference type="NCBI Taxonomy" id="48269"/>
    <lineage>
        <taxon>Eukaryota</taxon>
        <taxon>Metazoa</taxon>
        <taxon>Spiralia</taxon>
        <taxon>Lophotrochozoa</taxon>
        <taxon>Platyhelminthes</taxon>
        <taxon>Trematoda</taxon>
        <taxon>Digenea</taxon>
        <taxon>Strigeidida</taxon>
        <taxon>Schistosomatoidea</taxon>
        <taxon>Schistosomatidae</taxon>
        <taxon>Schistosoma</taxon>
    </lineage>
</organism>
<dbReference type="InterPro" id="IPR001406">
    <property type="entry name" value="PsdUridine_synth_TruA"/>
</dbReference>